<dbReference type="GO" id="GO:0005524">
    <property type="term" value="F:ATP binding"/>
    <property type="evidence" value="ECO:0007669"/>
    <property type="project" value="UniProtKB-KW"/>
</dbReference>
<comment type="catalytic activity">
    <reaction evidence="1 8">
        <text>3'-dephospho-CoA + ATP = 2'-(5''-triphospho-alpha-D-ribosyl)-3'-dephospho-CoA + adenine</text>
        <dbReference type="Rhea" id="RHEA:15117"/>
        <dbReference type="ChEBI" id="CHEBI:16708"/>
        <dbReference type="ChEBI" id="CHEBI:30616"/>
        <dbReference type="ChEBI" id="CHEBI:57328"/>
        <dbReference type="ChEBI" id="CHEBI:61378"/>
        <dbReference type="EC" id="2.4.2.52"/>
    </reaction>
</comment>
<dbReference type="InterPro" id="IPR017555">
    <property type="entry name" value="TriPribosyl-deP-CoA_syn"/>
</dbReference>
<evidence type="ECO:0000313" key="9">
    <source>
        <dbReference type="EMBL" id="XDU72805.1"/>
    </source>
</evidence>
<dbReference type="NCBIfam" id="NF002315">
    <property type="entry name" value="PRK01237.1"/>
    <property type="match status" value="1"/>
</dbReference>
<proteinExistence type="inferred from homology"/>
<comment type="function">
    <text evidence="8">Involved in the formation of 2-(5''-phosphoribosyl)-3'-dephosphocoenzyme-A, the prosthetic group of the acyl-carrier protein of the malonate decarboxylase.</text>
</comment>
<sequence>MHLTIADNGQGDILAARLAEIATQSLLDEARLSPKPGLVDSRGSGAHSDLTLSLMEHSAHSLTPTFHALALHCWLRFPDIALRQEVGRLGRKGEQAMMAATGGINTHRGAIWSLGLLVSAVAMQPSALGARQITQRAAQLAAMPDALSPKTFSKGACAVQRYQLPGAKEEAQTGFPHLMRQALPELYRSREAGADENQAQINALLAIMTSLSDTCVLSRGGLPALLEMQQGATRVLEAGGVQTAKGLDQFKRLEQRMLADNVSPGGAADLLAAALFIDRIGGQAHLL</sequence>
<evidence type="ECO:0000256" key="8">
    <source>
        <dbReference type="HAMAP-Rule" id="MF_01883"/>
    </source>
</evidence>
<dbReference type="Gene3D" id="1.10.4200.10">
    <property type="entry name" value="Triphosphoribosyl-dephospho-CoA protein"/>
    <property type="match status" value="2"/>
</dbReference>
<dbReference type="Pfam" id="PF01874">
    <property type="entry name" value="CitG"/>
    <property type="match status" value="1"/>
</dbReference>
<name>A0AB39VSG5_9GAMM</name>
<dbReference type="AlphaFoldDB" id="A0AB39VSG5"/>
<dbReference type="HAMAP" id="MF_01883">
    <property type="entry name" value="MdcB"/>
    <property type="match status" value="1"/>
</dbReference>
<evidence type="ECO:0000256" key="6">
    <source>
        <dbReference type="ARBA" id="ARBA00022741"/>
    </source>
</evidence>
<dbReference type="PANTHER" id="PTHR30201:SF2">
    <property type="entry name" value="2-(5''-TRIPHOSPHORIBOSYL)-3'-DEPHOSPHOCOENZYME-A SYNTHASE"/>
    <property type="match status" value="1"/>
</dbReference>
<reference evidence="9" key="1">
    <citation type="submission" date="2024-07" db="EMBL/GenBank/DDBJ databases">
        <authorList>
            <person name="Biller S.J."/>
        </authorList>
    </citation>
    <scope>NUCLEOTIDE SEQUENCE</scope>
    <source>
        <strain evidence="9">WC2420</strain>
    </source>
</reference>
<comment type="similarity">
    <text evidence="2 8">Belongs to the CitG/MdcB family.</text>
</comment>
<dbReference type="GO" id="GO:0051191">
    <property type="term" value="P:prosthetic group biosynthetic process"/>
    <property type="evidence" value="ECO:0007669"/>
    <property type="project" value="TreeGrafter"/>
</dbReference>
<evidence type="ECO:0000256" key="1">
    <source>
        <dbReference type="ARBA" id="ARBA00001210"/>
    </source>
</evidence>
<keyword evidence="6 8" id="KW-0547">Nucleotide-binding</keyword>
<evidence type="ECO:0000256" key="3">
    <source>
        <dbReference type="ARBA" id="ARBA00012074"/>
    </source>
</evidence>
<evidence type="ECO:0000256" key="5">
    <source>
        <dbReference type="ARBA" id="ARBA00022679"/>
    </source>
</evidence>
<dbReference type="InterPro" id="IPR002736">
    <property type="entry name" value="CitG"/>
</dbReference>
<dbReference type="GO" id="GO:0016757">
    <property type="term" value="F:glycosyltransferase activity"/>
    <property type="evidence" value="ECO:0007669"/>
    <property type="project" value="UniProtKB-KW"/>
</dbReference>
<dbReference type="GO" id="GO:0046917">
    <property type="term" value="F:triphosphoribosyl-dephospho-CoA synthase activity"/>
    <property type="evidence" value="ECO:0007669"/>
    <property type="project" value="UniProtKB-UniRule"/>
</dbReference>
<dbReference type="PANTHER" id="PTHR30201">
    <property type="entry name" value="TRIPHOSPHORIBOSYL-DEPHOSPHO-COA SYNTHASE"/>
    <property type="match status" value="1"/>
</dbReference>
<dbReference type="EC" id="2.4.2.52" evidence="3 8"/>
<dbReference type="NCBIfam" id="TIGR03132">
    <property type="entry name" value="malonate_mdcB"/>
    <property type="match status" value="1"/>
</dbReference>
<dbReference type="RefSeq" id="WP_369789486.1">
    <property type="nucleotide sequence ID" value="NZ_CP165628.1"/>
</dbReference>
<accession>A0AB39VSG5</accession>
<dbReference type="EMBL" id="CP165628">
    <property type="protein sequence ID" value="XDU72805.1"/>
    <property type="molecule type" value="Genomic_DNA"/>
</dbReference>
<evidence type="ECO:0000256" key="4">
    <source>
        <dbReference type="ARBA" id="ARBA00020625"/>
    </source>
</evidence>
<protein>
    <recommendedName>
        <fullName evidence="4 8">2-(5''-triphosphoribosyl)-3'-dephosphocoenzyme-A synthase</fullName>
        <shortName evidence="8">2-(5''-triphosphoribosyl)-3'-dephospho-CoA synthase</shortName>
        <ecNumber evidence="3 8">2.4.2.52</ecNumber>
    </recommendedName>
</protein>
<keyword evidence="9" id="KW-0328">Glycosyltransferase</keyword>
<keyword evidence="5 8" id="KW-0808">Transferase</keyword>
<gene>
    <name evidence="8" type="primary">mdcB</name>
    <name evidence="9" type="ORF">AB3G37_01360</name>
</gene>
<organism evidence="9">
    <name type="scientific">Rouxiella sp. WC2420</name>
    <dbReference type="NCBI Taxonomy" id="3234145"/>
    <lineage>
        <taxon>Bacteria</taxon>
        <taxon>Pseudomonadati</taxon>
        <taxon>Pseudomonadota</taxon>
        <taxon>Gammaproteobacteria</taxon>
        <taxon>Enterobacterales</taxon>
        <taxon>Yersiniaceae</taxon>
        <taxon>Rouxiella</taxon>
    </lineage>
</organism>
<evidence type="ECO:0000256" key="7">
    <source>
        <dbReference type="ARBA" id="ARBA00022840"/>
    </source>
</evidence>
<keyword evidence="7 8" id="KW-0067">ATP-binding</keyword>
<evidence type="ECO:0000256" key="2">
    <source>
        <dbReference type="ARBA" id="ARBA00006812"/>
    </source>
</evidence>